<evidence type="ECO:0000256" key="7">
    <source>
        <dbReference type="ARBA" id="ARBA00022519"/>
    </source>
</evidence>
<comment type="similarity">
    <text evidence="3">Belongs to the ABC transporter superfamily.</text>
</comment>
<dbReference type="Gene3D" id="3.30.70.260">
    <property type="match status" value="1"/>
</dbReference>
<keyword evidence="12" id="KW-0472">Membrane</keyword>
<dbReference type="GO" id="GO:0005886">
    <property type="term" value="C:plasma membrane"/>
    <property type="evidence" value="ECO:0007669"/>
    <property type="project" value="UniProtKB-SubCell"/>
</dbReference>
<dbReference type="GO" id="GO:0033232">
    <property type="term" value="F:ABC-type D-methionine transporter activity"/>
    <property type="evidence" value="ECO:0007669"/>
    <property type="project" value="InterPro"/>
</dbReference>
<evidence type="ECO:0000313" key="14">
    <source>
        <dbReference type="EMBL" id="OOS22142.1"/>
    </source>
</evidence>
<keyword evidence="8" id="KW-0547">Nucleotide-binding</keyword>
<keyword evidence="9 14" id="KW-0067">ATP-binding</keyword>
<dbReference type="Gene3D" id="3.40.50.300">
    <property type="entry name" value="P-loop containing nucleotide triphosphate hydrolases"/>
    <property type="match status" value="1"/>
</dbReference>
<dbReference type="GO" id="GO:0005524">
    <property type="term" value="F:ATP binding"/>
    <property type="evidence" value="ECO:0007669"/>
    <property type="project" value="UniProtKB-KW"/>
</dbReference>
<dbReference type="PANTHER" id="PTHR43166:SF30">
    <property type="entry name" value="METHIONINE IMPORT ATP-BINDING PROTEIN METN"/>
    <property type="match status" value="1"/>
</dbReference>
<dbReference type="Proteomes" id="UP000189800">
    <property type="component" value="Unassembled WGS sequence"/>
</dbReference>
<dbReference type="STRING" id="470453.B0680_09540"/>
<evidence type="ECO:0000256" key="2">
    <source>
        <dbReference type="ARBA" id="ARBA00004417"/>
    </source>
</evidence>
<dbReference type="InterPro" id="IPR050086">
    <property type="entry name" value="MetN_ABC_transporter-like"/>
</dbReference>
<dbReference type="Pfam" id="PF00005">
    <property type="entry name" value="ABC_tran"/>
    <property type="match status" value="1"/>
</dbReference>
<dbReference type="PANTHER" id="PTHR43166">
    <property type="entry name" value="AMINO ACID IMPORT ATP-BINDING PROTEIN"/>
    <property type="match status" value="1"/>
</dbReference>
<keyword evidence="5" id="KW-0813">Transport</keyword>
<dbReference type="InterPro" id="IPR003593">
    <property type="entry name" value="AAA+_ATPase"/>
</dbReference>
<comment type="caution">
    <text evidence="14">The sequence shown here is derived from an EMBL/GenBank/DDBJ whole genome shotgun (WGS) entry which is preliminary data.</text>
</comment>
<dbReference type="PROSITE" id="PS00211">
    <property type="entry name" value="ABC_TRANSPORTER_1"/>
    <property type="match status" value="1"/>
</dbReference>
<dbReference type="PROSITE" id="PS50893">
    <property type="entry name" value="ABC_TRANSPORTER_2"/>
    <property type="match status" value="1"/>
</dbReference>
<dbReference type="SMART" id="SM00382">
    <property type="entry name" value="AAA"/>
    <property type="match status" value="1"/>
</dbReference>
<evidence type="ECO:0000256" key="9">
    <source>
        <dbReference type="ARBA" id="ARBA00022840"/>
    </source>
</evidence>
<dbReference type="GO" id="GO:0009276">
    <property type="term" value="C:Gram-negative-bacterium-type cell wall"/>
    <property type="evidence" value="ECO:0007669"/>
    <property type="project" value="InterPro"/>
</dbReference>
<dbReference type="FunFam" id="3.40.50.300:FF:000056">
    <property type="entry name" value="Cell division ATP-binding protein FtsE"/>
    <property type="match status" value="1"/>
</dbReference>
<comment type="subcellular location">
    <subcellularLocation>
        <location evidence="2">Cell inner membrane</location>
        <topology evidence="2">Peripheral membrane protein</topology>
    </subcellularLocation>
</comment>
<keyword evidence="15" id="KW-1185">Reference proteome</keyword>
<keyword evidence="10" id="KW-1278">Translocase</keyword>
<dbReference type="InterPro" id="IPR027417">
    <property type="entry name" value="P-loop_NTPase"/>
</dbReference>
<protein>
    <recommendedName>
        <fullName evidence="4">Cell division ATP-binding protein FtsE</fullName>
    </recommendedName>
</protein>
<dbReference type="Pfam" id="PF09383">
    <property type="entry name" value="NIL"/>
    <property type="match status" value="1"/>
</dbReference>
<dbReference type="InterPro" id="IPR003439">
    <property type="entry name" value="ABC_transporter-like_ATP-bd"/>
</dbReference>
<keyword evidence="11" id="KW-0029">Amino-acid transport</keyword>
<evidence type="ECO:0000259" key="13">
    <source>
        <dbReference type="PROSITE" id="PS50893"/>
    </source>
</evidence>
<evidence type="ECO:0000256" key="5">
    <source>
        <dbReference type="ARBA" id="ARBA00022448"/>
    </source>
</evidence>
<dbReference type="EMBL" id="MUYU01000029">
    <property type="protein sequence ID" value="OOS22142.1"/>
    <property type="molecule type" value="Genomic_DNA"/>
</dbReference>
<dbReference type="InterPro" id="IPR017871">
    <property type="entry name" value="ABC_transporter-like_CS"/>
</dbReference>
<evidence type="ECO:0000256" key="6">
    <source>
        <dbReference type="ARBA" id="ARBA00022475"/>
    </source>
</evidence>
<dbReference type="InterPro" id="IPR018449">
    <property type="entry name" value="NIL_domain"/>
</dbReference>
<gene>
    <name evidence="14" type="ORF">B0680_09540</name>
</gene>
<dbReference type="CDD" id="cd03258">
    <property type="entry name" value="ABC_MetN_methionine_transporter"/>
    <property type="match status" value="1"/>
</dbReference>
<dbReference type="SUPFAM" id="SSF52540">
    <property type="entry name" value="P-loop containing nucleoside triphosphate hydrolases"/>
    <property type="match status" value="1"/>
</dbReference>
<feature type="domain" description="ABC transporter" evidence="13">
    <location>
        <begin position="2"/>
        <end position="245"/>
    </location>
</feature>
<evidence type="ECO:0000256" key="12">
    <source>
        <dbReference type="ARBA" id="ARBA00023136"/>
    </source>
</evidence>
<dbReference type="OrthoDB" id="9802264at2"/>
<evidence type="ECO:0000256" key="1">
    <source>
        <dbReference type="ARBA" id="ARBA00002579"/>
    </source>
</evidence>
<comment type="function">
    <text evidence="1">Part of the ABC transporter FtsEX involved in cellular division. Important for assembly or stability of the septal ring.</text>
</comment>
<proteinExistence type="inferred from homology"/>
<dbReference type="InterPro" id="IPR041701">
    <property type="entry name" value="MetN_ABC"/>
</dbReference>
<keyword evidence="6" id="KW-1003">Cell membrane</keyword>
<accession>A0A1T0CIF0</accession>
<name>A0A1T0CIF0_9GAMM</name>
<reference evidence="14 15" key="1">
    <citation type="submission" date="2017-02" db="EMBL/GenBank/DDBJ databases">
        <title>Draft genome sequence of Moraxella pluranimalium CCUG 54913T type strain.</title>
        <authorList>
            <person name="Salva-Serra F."/>
            <person name="Engstrom-Jakobsson H."/>
            <person name="Thorell K."/>
            <person name="Jaen-Luchoro D."/>
            <person name="Gonzales-Siles L."/>
            <person name="Karlsson R."/>
            <person name="Yazdan S."/>
            <person name="Boulund F."/>
            <person name="Johnning A."/>
            <person name="Engstrand L."/>
            <person name="Kristiansson E."/>
            <person name="Moore E."/>
        </authorList>
    </citation>
    <scope>NUCLEOTIDE SEQUENCE [LARGE SCALE GENOMIC DNA]</scope>
    <source>
        <strain evidence="14 15">CCUG 54913</strain>
    </source>
</reference>
<dbReference type="SMART" id="SM00930">
    <property type="entry name" value="NIL"/>
    <property type="match status" value="1"/>
</dbReference>
<evidence type="ECO:0000256" key="4">
    <source>
        <dbReference type="ARBA" id="ARBA00020019"/>
    </source>
</evidence>
<dbReference type="InterPro" id="IPR012692">
    <property type="entry name" value="ABC_MetN_proteobac"/>
</dbReference>
<evidence type="ECO:0000256" key="11">
    <source>
        <dbReference type="ARBA" id="ARBA00022970"/>
    </source>
</evidence>
<evidence type="ECO:0000256" key="3">
    <source>
        <dbReference type="ARBA" id="ARBA00005417"/>
    </source>
</evidence>
<dbReference type="SUPFAM" id="SSF55021">
    <property type="entry name" value="ACT-like"/>
    <property type="match status" value="1"/>
</dbReference>
<dbReference type="InterPro" id="IPR045865">
    <property type="entry name" value="ACT-like_dom_sf"/>
</dbReference>
<dbReference type="NCBIfam" id="TIGR02314">
    <property type="entry name" value="ABC_MetN"/>
    <property type="match status" value="1"/>
</dbReference>
<dbReference type="GO" id="GO:0016887">
    <property type="term" value="F:ATP hydrolysis activity"/>
    <property type="evidence" value="ECO:0007669"/>
    <property type="project" value="InterPro"/>
</dbReference>
<sequence>MIELHGISKQFTIEKDGKVSTFTAVQPTDLTINPGEIYGIIGSSGAGKSTLIRCVNLLERPTTGRVIIDGVELTALSEQALIIERRNIGMIFQHFNLLHSRTAFDNIALPLELSGTPKSAITTKVNELLELVGLSDKKDAYPANLSGGQKQRVAIARALASDPKVLLCDEATSALDPATTQSILKLLKQINQQLGITILLITHEMDVVKRICDKVAVIDQGVLIEQGTVSEIFANPQTELAKEFIRSTFHIGLPDDYLSKLQSSPSAESHPLVKFEFTGNSVDMPLFSQATKQFGVEFSILTSQMDYAGGVKFGFTIAEVIGDSDSRNHAIAYLTDHHVNVEILGYVG</sequence>
<evidence type="ECO:0000313" key="15">
    <source>
        <dbReference type="Proteomes" id="UP000189800"/>
    </source>
</evidence>
<organism evidence="14 15">
    <name type="scientific">Moraxella pluranimalium</name>
    <dbReference type="NCBI Taxonomy" id="470453"/>
    <lineage>
        <taxon>Bacteria</taxon>
        <taxon>Pseudomonadati</taxon>
        <taxon>Pseudomonadota</taxon>
        <taxon>Gammaproteobacteria</taxon>
        <taxon>Moraxellales</taxon>
        <taxon>Moraxellaceae</taxon>
        <taxon>Moraxella</taxon>
    </lineage>
</organism>
<keyword evidence="7" id="KW-0997">Cell inner membrane</keyword>
<evidence type="ECO:0000256" key="10">
    <source>
        <dbReference type="ARBA" id="ARBA00022967"/>
    </source>
</evidence>
<dbReference type="AlphaFoldDB" id="A0A1T0CIF0"/>
<evidence type="ECO:0000256" key="8">
    <source>
        <dbReference type="ARBA" id="ARBA00022741"/>
    </source>
</evidence>